<dbReference type="InterPro" id="IPR036259">
    <property type="entry name" value="MFS_trans_sf"/>
</dbReference>
<feature type="transmembrane region" description="Helical" evidence="7">
    <location>
        <begin position="520"/>
        <end position="539"/>
    </location>
</feature>
<dbReference type="Gene3D" id="1.20.1250.20">
    <property type="entry name" value="MFS general substrate transporter like domains"/>
    <property type="match status" value="1"/>
</dbReference>
<dbReference type="PANTHER" id="PTHR11654">
    <property type="entry name" value="OLIGOPEPTIDE TRANSPORTER-RELATED"/>
    <property type="match status" value="1"/>
</dbReference>
<evidence type="ECO:0000256" key="3">
    <source>
        <dbReference type="ARBA" id="ARBA00022692"/>
    </source>
</evidence>
<comment type="caution">
    <text evidence="8">The sequence shown here is derived from an EMBL/GenBank/DDBJ whole genome shotgun (WGS) entry which is preliminary data.</text>
</comment>
<keyword evidence="5 7" id="KW-0472">Membrane</keyword>
<dbReference type="Pfam" id="PF00854">
    <property type="entry name" value="PTR2"/>
    <property type="match status" value="1"/>
</dbReference>
<feature type="transmembrane region" description="Helical" evidence="7">
    <location>
        <begin position="249"/>
        <end position="272"/>
    </location>
</feature>
<feature type="transmembrane region" description="Helical" evidence="7">
    <location>
        <begin position="559"/>
        <end position="579"/>
    </location>
</feature>
<evidence type="ECO:0000256" key="5">
    <source>
        <dbReference type="ARBA" id="ARBA00023136"/>
    </source>
</evidence>
<feature type="transmembrane region" description="Helical" evidence="7">
    <location>
        <begin position="145"/>
        <end position="165"/>
    </location>
</feature>
<evidence type="ECO:0000256" key="7">
    <source>
        <dbReference type="SAM" id="Phobius"/>
    </source>
</evidence>
<name>A0ABQ8H0V1_9ROSI</name>
<keyword evidence="9" id="KW-1185">Reference proteome</keyword>
<accession>A0ABQ8H0V1</accession>
<protein>
    <submittedName>
        <fullName evidence="8">Uncharacterized protein</fullName>
    </submittedName>
</protein>
<organism evidence="8 9">
    <name type="scientific">Xanthoceras sorbifolium</name>
    <dbReference type="NCBI Taxonomy" id="99658"/>
    <lineage>
        <taxon>Eukaryota</taxon>
        <taxon>Viridiplantae</taxon>
        <taxon>Streptophyta</taxon>
        <taxon>Embryophyta</taxon>
        <taxon>Tracheophyta</taxon>
        <taxon>Spermatophyta</taxon>
        <taxon>Magnoliopsida</taxon>
        <taxon>eudicotyledons</taxon>
        <taxon>Gunneridae</taxon>
        <taxon>Pentapetalae</taxon>
        <taxon>rosids</taxon>
        <taxon>malvids</taxon>
        <taxon>Sapindales</taxon>
        <taxon>Sapindaceae</taxon>
        <taxon>Xanthoceroideae</taxon>
        <taxon>Xanthoceras</taxon>
    </lineage>
</organism>
<feature type="region of interest" description="Disordered" evidence="6">
    <location>
        <begin position="179"/>
        <end position="215"/>
    </location>
</feature>
<comment type="subcellular location">
    <subcellularLocation>
        <location evidence="1">Membrane</location>
        <topology evidence="1">Multi-pass membrane protein</topology>
    </subcellularLocation>
</comment>
<keyword evidence="4 7" id="KW-1133">Transmembrane helix</keyword>
<dbReference type="EMBL" id="JAFEMO010000015">
    <property type="protein sequence ID" value="KAH7543836.1"/>
    <property type="molecule type" value="Genomic_DNA"/>
</dbReference>
<reference evidence="8 9" key="1">
    <citation type="submission" date="2021-02" db="EMBL/GenBank/DDBJ databases">
        <title>Plant Genome Project.</title>
        <authorList>
            <person name="Zhang R.-G."/>
        </authorList>
    </citation>
    <scope>NUCLEOTIDE SEQUENCE [LARGE SCALE GENOMIC DNA]</scope>
    <source>
        <tissue evidence="8">Leaves</tissue>
    </source>
</reference>
<dbReference type="InterPro" id="IPR000109">
    <property type="entry name" value="POT_fam"/>
</dbReference>
<evidence type="ECO:0000256" key="4">
    <source>
        <dbReference type="ARBA" id="ARBA00022989"/>
    </source>
</evidence>
<gene>
    <name evidence="8" type="ORF">JRO89_XS15G0027900</name>
</gene>
<evidence type="ECO:0000313" key="9">
    <source>
        <dbReference type="Proteomes" id="UP000827721"/>
    </source>
</evidence>
<comment type="similarity">
    <text evidence="2">Belongs to the major facilitator superfamily. Proton-dependent oligopeptide transporter (POT/PTR) (TC 2.A.17) family.</text>
</comment>
<proteinExistence type="inferred from homology"/>
<feature type="transmembrane region" description="Helical" evidence="7">
    <location>
        <begin position="400"/>
        <end position="419"/>
    </location>
</feature>
<dbReference type="SUPFAM" id="SSF103473">
    <property type="entry name" value="MFS general substrate transporter"/>
    <property type="match status" value="1"/>
</dbReference>
<evidence type="ECO:0000256" key="6">
    <source>
        <dbReference type="SAM" id="MobiDB-lite"/>
    </source>
</evidence>
<feature type="transmembrane region" description="Helical" evidence="7">
    <location>
        <begin position="362"/>
        <end position="380"/>
    </location>
</feature>
<feature type="transmembrane region" description="Helical" evidence="7">
    <location>
        <begin position="225"/>
        <end position="243"/>
    </location>
</feature>
<keyword evidence="3 7" id="KW-0812">Transmembrane</keyword>
<evidence type="ECO:0000256" key="1">
    <source>
        <dbReference type="ARBA" id="ARBA00004141"/>
    </source>
</evidence>
<sequence length="598" mass="67783">MSKKHVPAIDSKYTSNTQIWSFVSGSSPGQTITFVGVEPRRLSQVVKFPGRLEKVLVFGHKVVRYSILTVLITYFIGDPVNYHLVKAARYVNIMEALTASLVIVEAYMSDALFSPLKILSYSVLSTIGGLLLFFLNLSLWGNYEIWYIIGIVLLAVGEAGLRPLLNEFLIDQLRKHESDTNTNDDGVEDGAEADVEDPAEDRVDDDGVEDRADDRAEERAEARKRVWWIIAWVCSVVTTFVVTNYSWEIIFLSSISMSAGSVILFLSGISFYHNKEFVGADSSLFNFFPVLKASLLKCHLNYPSSPHRFFQNYGNQPHLSPRLKILRWLDKAAIIESSNLHPEQQERAGRLCTVTQVEESKLLLKMIPMWTTFLVIGLAASTGDTFSSEQGKNLDSTDFTFYMVIFVKPISQATISFLLKKFLTSKKGASNSQLKLGKIVRIWSGLVLSTIFCVVAWRVEVHRLQIVDRKRNNPEIPNMSIFWLAPQYCLLGLMQGSGIKGLDEFMIDELPKSLKNYASAMNGFVVDGIGNFLGILFVYANRQLFSATMNESRLDKYYLRLMILSFLNMCYYYPISIIYRSIRYARSDTVERDHITIN</sequence>
<evidence type="ECO:0000256" key="2">
    <source>
        <dbReference type="ARBA" id="ARBA00005982"/>
    </source>
</evidence>
<feature type="transmembrane region" description="Helical" evidence="7">
    <location>
        <begin position="119"/>
        <end position="139"/>
    </location>
</feature>
<feature type="compositionally biased region" description="Acidic residues" evidence="6">
    <location>
        <begin position="185"/>
        <end position="208"/>
    </location>
</feature>
<dbReference type="Proteomes" id="UP000827721">
    <property type="component" value="Unassembled WGS sequence"/>
</dbReference>
<evidence type="ECO:0000313" key="8">
    <source>
        <dbReference type="EMBL" id="KAH7543836.1"/>
    </source>
</evidence>
<feature type="transmembrane region" description="Helical" evidence="7">
    <location>
        <begin position="55"/>
        <end position="76"/>
    </location>
</feature>
<feature type="transmembrane region" description="Helical" evidence="7">
    <location>
        <begin position="440"/>
        <end position="459"/>
    </location>
</feature>